<evidence type="ECO:0000256" key="3">
    <source>
        <dbReference type="ARBA" id="ARBA00023163"/>
    </source>
</evidence>
<sequence>MHRNEAPAPPVETRRPTESPGPRVEAVHRALVLLTLMAEEGSLSVTEAAEALDVNPSTAQRLLVTLVGDGFAVQGARKRYEPGPALLRPGMAATVPPLRARLRPYLERLFERVGETVHLATLVGTEIHHLDGIEATAHALRFGLRTGVTLPAHTTSAGKAMLAELPDEEVDARYHVALSGPRGREMRVELEQLHTQLDRTRRQKIGANFEESEAGVAAFAVSLGVIDGERAAFSIAMPFARYSRGDAARFGGHLLTTAQEVREALP</sequence>
<dbReference type="PROSITE" id="PS51078">
    <property type="entry name" value="ICLR_ED"/>
    <property type="match status" value="1"/>
</dbReference>
<dbReference type="GO" id="GO:0003677">
    <property type="term" value="F:DNA binding"/>
    <property type="evidence" value="ECO:0007669"/>
    <property type="project" value="UniProtKB-KW"/>
</dbReference>
<dbReference type="InterPro" id="IPR005471">
    <property type="entry name" value="Tscrpt_reg_IclR_N"/>
</dbReference>
<dbReference type="Gene3D" id="1.10.10.10">
    <property type="entry name" value="Winged helix-like DNA-binding domain superfamily/Winged helix DNA-binding domain"/>
    <property type="match status" value="1"/>
</dbReference>
<proteinExistence type="predicted"/>
<evidence type="ECO:0000256" key="2">
    <source>
        <dbReference type="ARBA" id="ARBA00023125"/>
    </source>
</evidence>
<dbReference type="OrthoDB" id="8479143at2"/>
<dbReference type="Pfam" id="PF09339">
    <property type="entry name" value="HTH_IclR"/>
    <property type="match status" value="1"/>
</dbReference>
<dbReference type="Proteomes" id="UP000451860">
    <property type="component" value="Unassembled WGS sequence"/>
</dbReference>
<dbReference type="SUPFAM" id="SSF55781">
    <property type="entry name" value="GAF domain-like"/>
    <property type="match status" value="1"/>
</dbReference>
<feature type="domain" description="IclR-ED" evidence="6">
    <location>
        <begin position="85"/>
        <end position="266"/>
    </location>
</feature>
<dbReference type="GO" id="GO:0045892">
    <property type="term" value="P:negative regulation of DNA-templated transcription"/>
    <property type="evidence" value="ECO:0007669"/>
    <property type="project" value="TreeGrafter"/>
</dbReference>
<feature type="region of interest" description="Disordered" evidence="4">
    <location>
        <begin position="1"/>
        <end position="23"/>
    </location>
</feature>
<dbReference type="PROSITE" id="PS51077">
    <property type="entry name" value="HTH_ICLR"/>
    <property type="match status" value="1"/>
</dbReference>
<dbReference type="PANTHER" id="PTHR30136">
    <property type="entry name" value="HELIX-TURN-HELIX TRANSCRIPTIONAL REGULATOR, ICLR FAMILY"/>
    <property type="match status" value="1"/>
</dbReference>
<organism evidence="7 8">
    <name type="scientific">Georgenia thermotolerans</name>
    <dbReference type="NCBI Taxonomy" id="527326"/>
    <lineage>
        <taxon>Bacteria</taxon>
        <taxon>Bacillati</taxon>
        <taxon>Actinomycetota</taxon>
        <taxon>Actinomycetes</taxon>
        <taxon>Micrococcales</taxon>
        <taxon>Bogoriellaceae</taxon>
        <taxon>Georgenia</taxon>
    </lineage>
</organism>
<dbReference type="EMBL" id="WHJE01000046">
    <property type="protein sequence ID" value="KAE8764016.1"/>
    <property type="molecule type" value="Genomic_DNA"/>
</dbReference>
<dbReference type="SUPFAM" id="SSF46785">
    <property type="entry name" value="Winged helix' DNA-binding domain"/>
    <property type="match status" value="1"/>
</dbReference>
<dbReference type="InterPro" id="IPR036388">
    <property type="entry name" value="WH-like_DNA-bd_sf"/>
</dbReference>
<dbReference type="InterPro" id="IPR036390">
    <property type="entry name" value="WH_DNA-bd_sf"/>
</dbReference>
<dbReference type="PANTHER" id="PTHR30136:SF35">
    <property type="entry name" value="HTH-TYPE TRANSCRIPTIONAL REGULATOR RV1719"/>
    <property type="match status" value="1"/>
</dbReference>
<dbReference type="InterPro" id="IPR029016">
    <property type="entry name" value="GAF-like_dom_sf"/>
</dbReference>
<feature type="domain" description="HTH iclR-type" evidence="5">
    <location>
        <begin position="24"/>
        <end position="84"/>
    </location>
</feature>
<evidence type="ECO:0000313" key="7">
    <source>
        <dbReference type="EMBL" id="KAE8764016.1"/>
    </source>
</evidence>
<dbReference type="GO" id="GO:0003700">
    <property type="term" value="F:DNA-binding transcription factor activity"/>
    <property type="evidence" value="ECO:0007669"/>
    <property type="project" value="TreeGrafter"/>
</dbReference>
<evidence type="ECO:0000313" key="8">
    <source>
        <dbReference type="Proteomes" id="UP000451860"/>
    </source>
</evidence>
<name>A0A7J5UNN9_9MICO</name>
<dbReference type="AlphaFoldDB" id="A0A7J5UNN9"/>
<keyword evidence="8" id="KW-1185">Reference proteome</keyword>
<comment type="caution">
    <text evidence="7">The sequence shown here is derived from an EMBL/GenBank/DDBJ whole genome shotgun (WGS) entry which is preliminary data.</text>
</comment>
<gene>
    <name evidence="7" type="ORF">GB883_11160</name>
</gene>
<keyword evidence="3" id="KW-0804">Transcription</keyword>
<evidence type="ECO:0000259" key="5">
    <source>
        <dbReference type="PROSITE" id="PS51077"/>
    </source>
</evidence>
<dbReference type="InterPro" id="IPR014757">
    <property type="entry name" value="Tscrpt_reg_IclR_C"/>
</dbReference>
<keyword evidence="1" id="KW-0805">Transcription regulation</keyword>
<dbReference type="Gene3D" id="3.30.450.40">
    <property type="match status" value="1"/>
</dbReference>
<dbReference type="RefSeq" id="WP_152202205.1">
    <property type="nucleotide sequence ID" value="NZ_VUKF01000011.1"/>
</dbReference>
<dbReference type="InterPro" id="IPR050707">
    <property type="entry name" value="HTH_MetabolicPath_Reg"/>
</dbReference>
<keyword evidence="2" id="KW-0238">DNA-binding</keyword>
<reference evidence="7 8" key="1">
    <citation type="submission" date="2019-10" db="EMBL/GenBank/DDBJ databases">
        <title>Georgenia wutianyii sp. nov. and Georgenia yuyongxinii sp. nov. isolated from plateau pika (Ochotona curzoniae) in the Qinghai-Tibet plateau of China.</title>
        <authorList>
            <person name="Tian Z."/>
        </authorList>
    </citation>
    <scope>NUCLEOTIDE SEQUENCE [LARGE SCALE GENOMIC DNA]</scope>
    <source>
        <strain evidence="7 8">DSM 21501</strain>
    </source>
</reference>
<accession>A0A7J5UNN9</accession>
<evidence type="ECO:0000256" key="4">
    <source>
        <dbReference type="SAM" id="MobiDB-lite"/>
    </source>
</evidence>
<protein>
    <submittedName>
        <fullName evidence="7">Helix-turn-helix domain-containing protein</fullName>
    </submittedName>
</protein>
<evidence type="ECO:0000256" key="1">
    <source>
        <dbReference type="ARBA" id="ARBA00023015"/>
    </source>
</evidence>
<evidence type="ECO:0000259" key="6">
    <source>
        <dbReference type="PROSITE" id="PS51078"/>
    </source>
</evidence>
<dbReference type="SMART" id="SM00346">
    <property type="entry name" value="HTH_ICLR"/>
    <property type="match status" value="1"/>
</dbReference>
<dbReference type="Pfam" id="PF01614">
    <property type="entry name" value="IclR_C"/>
    <property type="match status" value="1"/>
</dbReference>